<dbReference type="EC" id="2.7.8.7" evidence="8"/>
<feature type="binding site" evidence="8">
    <location>
        <position position="8"/>
    </location>
    <ligand>
        <name>Mg(2+)</name>
        <dbReference type="ChEBI" id="CHEBI:18420"/>
    </ligand>
</feature>
<comment type="function">
    <text evidence="8">Transfers the 4'-phosphopantetheine moiety from coenzyme A to a Ser of acyl-carrier-protein.</text>
</comment>
<evidence type="ECO:0000313" key="10">
    <source>
        <dbReference type="EMBL" id="QJC51019.1"/>
    </source>
</evidence>
<dbReference type="GO" id="GO:0005737">
    <property type="term" value="C:cytoplasm"/>
    <property type="evidence" value="ECO:0007669"/>
    <property type="project" value="UniProtKB-SubCell"/>
</dbReference>
<comment type="subcellular location">
    <subcellularLocation>
        <location evidence="8">Cytoplasm</location>
    </subcellularLocation>
</comment>
<keyword evidence="3 8" id="KW-0479">Metal-binding</keyword>
<dbReference type="InterPro" id="IPR004568">
    <property type="entry name" value="Ppantetheine-prot_Trfase_dom"/>
</dbReference>
<organism evidence="10 11">
    <name type="scientific">Paenibacillus albicereus</name>
    <dbReference type="NCBI Taxonomy" id="2726185"/>
    <lineage>
        <taxon>Bacteria</taxon>
        <taxon>Bacillati</taxon>
        <taxon>Bacillota</taxon>
        <taxon>Bacilli</taxon>
        <taxon>Bacillales</taxon>
        <taxon>Paenibacillaceae</taxon>
        <taxon>Paenibacillus</taxon>
    </lineage>
</organism>
<evidence type="ECO:0000256" key="6">
    <source>
        <dbReference type="ARBA" id="ARBA00023098"/>
    </source>
</evidence>
<keyword evidence="11" id="KW-1185">Reference proteome</keyword>
<evidence type="ECO:0000259" key="9">
    <source>
        <dbReference type="Pfam" id="PF01648"/>
    </source>
</evidence>
<reference evidence="10 11" key="1">
    <citation type="submission" date="2020-04" db="EMBL/GenBank/DDBJ databases">
        <title>Novel Paenibacillus strain UniB2 isolated from commercial digestive syrup.</title>
        <authorList>
            <person name="Thorat V."/>
            <person name="Kirdat K."/>
            <person name="Tiwarekar B."/>
            <person name="Yadav A."/>
        </authorList>
    </citation>
    <scope>NUCLEOTIDE SEQUENCE [LARGE SCALE GENOMIC DNA]</scope>
    <source>
        <strain evidence="10 11">UniB2</strain>
    </source>
</reference>
<keyword evidence="5 8" id="KW-0460">Magnesium</keyword>
<gene>
    <name evidence="8 10" type="primary">acpS</name>
    <name evidence="10" type="ORF">HGI30_05210</name>
</gene>
<dbReference type="Gene3D" id="3.90.470.20">
    <property type="entry name" value="4'-phosphopantetheinyl transferase domain"/>
    <property type="match status" value="1"/>
</dbReference>
<dbReference type="InterPro" id="IPR008278">
    <property type="entry name" value="4-PPantetheinyl_Trfase_dom"/>
</dbReference>
<proteinExistence type="inferred from homology"/>
<dbReference type="GO" id="GO:0006633">
    <property type="term" value="P:fatty acid biosynthetic process"/>
    <property type="evidence" value="ECO:0007669"/>
    <property type="project" value="UniProtKB-UniRule"/>
</dbReference>
<sequence>MIAGIGHDLCDISRVERMLAGEAGPRFLRRILTEEELDLASALGGRRQAEFVAGRFAAKEAAVKALGCGIGASAGFRDVAILRGPSGRPICRLSARSAAVLGLHASAALHVSITHEQQLASAFVVLETQ</sequence>
<comment type="catalytic activity">
    <reaction evidence="8">
        <text>apo-[ACP] + CoA = holo-[ACP] + adenosine 3',5'-bisphosphate + H(+)</text>
        <dbReference type="Rhea" id="RHEA:12068"/>
        <dbReference type="Rhea" id="RHEA-COMP:9685"/>
        <dbReference type="Rhea" id="RHEA-COMP:9690"/>
        <dbReference type="ChEBI" id="CHEBI:15378"/>
        <dbReference type="ChEBI" id="CHEBI:29999"/>
        <dbReference type="ChEBI" id="CHEBI:57287"/>
        <dbReference type="ChEBI" id="CHEBI:58343"/>
        <dbReference type="ChEBI" id="CHEBI:64479"/>
        <dbReference type="EC" id="2.7.8.7"/>
    </reaction>
</comment>
<keyword evidence="8" id="KW-0963">Cytoplasm</keyword>
<dbReference type="EMBL" id="CP051428">
    <property type="protein sequence ID" value="QJC51019.1"/>
    <property type="molecule type" value="Genomic_DNA"/>
</dbReference>
<dbReference type="RefSeq" id="WP_168906674.1">
    <property type="nucleotide sequence ID" value="NZ_CP051428.1"/>
</dbReference>
<feature type="domain" description="4'-phosphopantetheinyl transferase" evidence="9">
    <location>
        <begin position="4"/>
        <end position="100"/>
    </location>
</feature>
<comment type="cofactor">
    <cofactor evidence="8">
        <name>Mg(2+)</name>
        <dbReference type="ChEBI" id="CHEBI:18420"/>
    </cofactor>
</comment>
<evidence type="ECO:0000256" key="2">
    <source>
        <dbReference type="ARBA" id="ARBA00022679"/>
    </source>
</evidence>
<dbReference type="Pfam" id="PF01648">
    <property type="entry name" value="ACPS"/>
    <property type="match status" value="1"/>
</dbReference>
<accession>A0A6H2GUI8</accession>
<evidence type="ECO:0000256" key="5">
    <source>
        <dbReference type="ARBA" id="ARBA00022842"/>
    </source>
</evidence>
<dbReference type="GO" id="GO:0000287">
    <property type="term" value="F:magnesium ion binding"/>
    <property type="evidence" value="ECO:0007669"/>
    <property type="project" value="UniProtKB-UniRule"/>
</dbReference>
<dbReference type="Proteomes" id="UP000502136">
    <property type="component" value="Chromosome"/>
</dbReference>
<evidence type="ECO:0000256" key="8">
    <source>
        <dbReference type="HAMAP-Rule" id="MF_00101"/>
    </source>
</evidence>
<name>A0A6H2GUI8_9BACL</name>
<dbReference type="KEGG" id="palr:HGI30_05210"/>
<keyword evidence="1 8" id="KW-0444">Lipid biosynthesis</keyword>
<evidence type="ECO:0000256" key="7">
    <source>
        <dbReference type="ARBA" id="ARBA00023160"/>
    </source>
</evidence>
<keyword evidence="4 8" id="KW-0276">Fatty acid metabolism</keyword>
<evidence type="ECO:0000256" key="1">
    <source>
        <dbReference type="ARBA" id="ARBA00022516"/>
    </source>
</evidence>
<evidence type="ECO:0000256" key="3">
    <source>
        <dbReference type="ARBA" id="ARBA00022723"/>
    </source>
</evidence>
<evidence type="ECO:0000256" key="4">
    <source>
        <dbReference type="ARBA" id="ARBA00022832"/>
    </source>
</evidence>
<comment type="similarity">
    <text evidence="8">Belongs to the P-Pant transferase superfamily. AcpS family.</text>
</comment>
<dbReference type="InterPro" id="IPR002582">
    <property type="entry name" value="ACPS"/>
</dbReference>
<dbReference type="NCBIfam" id="TIGR00556">
    <property type="entry name" value="pantethn_trn"/>
    <property type="match status" value="1"/>
</dbReference>
<protein>
    <recommendedName>
        <fullName evidence="8">Holo-[acyl-carrier-protein] synthase</fullName>
        <shortName evidence="8">Holo-ACP synthase</shortName>
        <ecNumber evidence="8">2.7.8.7</ecNumber>
    </recommendedName>
    <alternativeName>
        <fullName evidence="8">4'-phosphopantetheinyl transferase AcpS</fullName>
    </alternativeName>
</protein>
<keyword evidence="6 8" id="KW-0443">Lipid metabolism</keyword>
<dbReference type="GO" id="GO:0008897">
    <property type="term" value="F:holo-[acyl-carrier-protein] synthase activity"/>
    <property type="evidence" value="ECO:0007669"/>
    <property type="project" value="UniProtKB-UniRule"/>
</dbReference>
<dbReference type="NCBIfam" id="TIGR00516">
    <property type="entry name" value="acpS"/>
    <property type="match status" value="1"/>
</dbReference>
<dbReference type="InterPro" id="IPR037143">
    <property type="entry name" value="4-PPantetheinyl_Trfase_dom_sf"/>
</dbReference>
<dbReference type="HAMAP" id="MF_00101">
    <property type="entry name" value="AcpS"/>
    <property type="match status" value="1"/>
</dbReference>
<feature type="binding site" evidence="8">
    <location>
        <position position="60"/>
    </location>
    <ligand>
        <name>Mg(2+)</name>
        <dbReference type="ChEBI" id="CHEBI:18420"/>
    </ligand>
</feature>
<evidence type="ECO:0000313" key="11">
    <source>
        <dbReference type="Proteomes" id="UP000502136"/>
    </source>
</evidence>
<dbReference type="AlphaFoldDB" id="A0A6H2GUI8"/>
<keyword evidence="2 8" id="KW-0808">Transferase</keyword>
<keyword evidence="7 8" id="KW-0275">Fatty acid biosynthesis</keyword>
<dbReference type="SUPFAM" id="SSF56214">
    <property type="entry name" value="4'-phosphopantetheinyl transferase"/>
    <property type="match status" value="1"/>
</dbReference>